<feature type="transmembrane region" description="Helical" evidence="1">
    <location>
        <begin position="50"/>
        <end position="71"/>
    </location>
</feature>
<dbReference type="PANTHER" id="PTHR34980:SF2">
    <property type="entry name" value="INNER MEMBRANE PROTEIN YHAH-RELATED"/>
    <property type="match status" value="1"/>
</dbReference>
<proteinExistence type="predicted"/>
<reference evidence="2 3" key="1">
    <citation type="submission" date="2024-03" db="EMBL/GenBank/DDBJ databases">
        <title>Draft genome sequence of Pseudonocardia carboxydivorans JCM 14827.</title>
        <authorList>
            <person name="Duangmal K."/>
        </authorList>
    </citation>
    <scope>NUCLEOTIDE SEQUENCE [LARGE SCALE GENOMIC DNA]</scope>
    <source>
        <strain evidence="2 3">JCM 14827</strain>
    </source>
</reference>
<dbReference type="Proteomes" id="UP001367513">
    <property type="component" value="Unassembled WGS sequence"/>
</dbReference>
<evidence type="ECO:0000313" key="3">
    <source>
        <dbReference type="Proteomes" id="UP001367513"/>
    </source>
</evidence>
<evidence type="ECO:0000256" key="1">
    <source>
        <dbReference type="SAM" id="Phobius"/>
    </source>
</evidence>
<keyword evidence="3" id="KW-1185">Reference proteome</keyword>
<dbReference type="EMBL" id="JBBPIX010000003">
    <property type="protein sequence ID" value="MEK6463509.1"/>
    <property type="molecule type" value="Genomic_DNA"/>
</dbReference>
<protein>
    <submittedName>
        <fullName evidence="2">DUF805 domain-containing protein</fullName>
    </submittedName>
</protein>
<accession>A0ABU9AAU0</accession>
<feature type="transmembrane region" description="Helical" evidence="1">
    <location>
        <begin position="21"/>
        <end position="44"/>
    </location>
</feature>
<gene>
    <name evidence="2" type="ORF">WG925_07145</name>
</gene>
<dbReference type="Pfam" id="PF05656">
    <property type="entry name" value="DUF805"/>
    <property type="match status" value="1"/>
</dbReference>
<keyword evidence="1" id="KW-0472">Membrane</keyword>
<dbReference type="InterPro" id="IPR008523">
    <property type="entry name" value="DUF805"/>
</dbReference>
<feature type="transmembrane region" description="Helical" evidence="1">
    <location>
        <begin position="83"/>
        <end position="103"/>
    </location>
</feature>
<comment type="caution">
    <text evidence="2">The sequence shown here is derived from an EMBL/GenBank/DDBJ whole genome shotgun (WGS) entry which is preliminary data.</text>
</comment>
<keyword evidence="1" id="KW-0812">Transmembrane</keyword>
<keyword evidence="1" id="KW-1133">Transmembrane helix</keyword>
<name>A0ABU9AAU0_PSEA5</name>
<sequence>MTYYLQAMRGFSDFRGRARRAEYWMFVLVYLGIYLVAGILDAVLGTTQLLGAPVLATVVALVHLVPAIAVLVRRLHDTGRSGWWYFIGFVPLVGVVLLIVWLASDGEHRPNAWGDDPKRAERAPAQFVAAQAGPYGVPPQFR</sequence>
<evidence type="ECO:0000313" key="2">
    <source>
        <dbReference type="EMBL" id="MEK6463509.1"/>
    </source>
</evidence>
<dbReference type="RefSeq" id="WP_251783318.1">
    <property type="nucleotide sequence ID" value="NZ_BAAAOD010000003.1"/>
</dbReference>
<organism evidence="2 3">
    <name type="scientific">Pseudonocardia alni subsp. carboxydivorans</name>
    <dbReference type="NCBI Taxonomy" id="415010"/>
    <lineage>
        <taxon>Bacteria</taxon>
        <taxon>Bacillati</taxon>
        <taxon>Actinomycetota</taxon>
        <taxon>Actinomycetes</taxon>
        <taxon>Pseudonocardiales</taxon>
        <taxon>Pseudonocardiaceae</taxon>
        <taxon>Pseudonocardia</taxon>
    </lineage>
</organism>
<dbReference type="PANTHER" id="PTHR34980">
    <property type="entry name" value="INNER MEMBRANE PROTEIN-RELATED-RELATED"/>
    <property type="match status" value="1"/>
</dbReference>